<dbReference type="EC" id="4.2.3.1" evidence="5"/>
<evidence type="ECO:0000256" key="4">
    <source>
        <dbReference type="ARBA" id="ARBA00023239"/>
    </source>
</evidence>
<dbReference type="GO" id="GO:0004795">
    <property type="term" value="F:threonine synthase activity"/>
    <property type="evidence" value="ECO:0007669"/>
    <property type="project" value="UniProtKB-UniRule"/>
</dbReference>
<dbReference type="Gene3D" id="3.40.50.1100">
    <property type="match status" value="2"/>
</dbReference>
<dbReference type="NCBIfam" id="TIGR00260">
    <property type="entry name" value="thrC"/>
    <property type="match status" value="1"/>
</dbReference>
<dbReference type="InterPro" id="IPR036052">
    <property type="entry name" value="TrpB-like_PALP_sf"/>
</dbReference>
<dbReference type="SUPFAM" id="SSF53686">
    <property type="entry name" value="Tryptophan synthase beta subunit-like PLP-dependent enzymes"/>
    <property type="match status" value="1"/>
</dbReference>
<keyword evidence="9" id="KW-1185">Reference proteome</keyword>
<dbReference type="GO" id="GO:0003941">
    <property type="term" value="F:L-serine ammonia-lyase activity"/>
    <property type="evidence" value="ECO:0007669"/>
    <property type="project" value="TreeGrafter"/>
</dbReference>
<evidence type="ECO:0000256" key="5">
    <source>
        <dbReference type="NCBIfam" id="TIGR00260"/>
    </source>
</evidence>
<evidence type="ECO:0000256" key="3">
    <source>
        <dbReference type="ARBA" id="ARBA00022898"/>
    </source>
</evidence>
<comment type="caution">
    <text evidence="8">The sequence shown here is derived from an EMBL/GenBank/DDBJ whole genome shotgun (WGS) entry which is preliminary data.</text>
</comment>
<dbReference type="InterPro" id="IPR004450">
    <property type="entry name" value="Thr_synthase-like"/>
</dbReference>
<evidence type="ECO:0000256" key="2">
    <source>
        <dbReference type="ARBA" id="ARBA00005517"/>
    </source>
</evidence>
<evidence type="ECO:0000256" key="1">
    <source>
        <dbReference type="ARBA" id="ARBA00001933"/>
    </source>
</evidence>
<proteinExistence type="inferred from homology"/>
<name>A0A154BVD8_ANASB</name>
<keyword evidence="3 6" id="KW-0663">Pyridoxal phosphate</keyword>
<dbReference type="PANTHER" id="PTHR48078">
    <property type="entry name" value="THREONINE DEHYDRATASE, MITOCHONDRIAL-RELATED"/>
    <property type="match status" value="1"/>
</dbReference>
<evidence type="ECO:0000256" key="6">
    <source>
        <dbReference type="PIRSR" id="PIRSR604450-51"/>
    </source>
</evidence>
<dbReference type="InterPro" id="IPR050147">
    <property type="entry name" value="Ser/Thr_Dehydratase"/>
</dbReference>
<dbReference type="GO" id="GO:0004794">
    <property type="term" value="F:threonine deaminase activity"/>
    <property type="evidence" value="ECO:0007669"/>
    <property type="project" value="TreeGrafter"/>
</dbReference>
<comment type="cofactor">
    <cofactor evidence="1 6">
        <name>pyridoxal 5'-phosphate</name>
        <dbReference type="ChEBI" id="CHEBI:597326"/>
    </cofactor>
</comment>
<dbReference type="AlphaFoldDB" id="A0A154BVD8"/>
<dbReference type="CDD" id="cd01563">
    <property type="entry name" value="Thr-synth_1"/>
    <property type="match status" value="1"/>
</dbReference>
<dbReference type="PANTHER" id="PTHR48078:SF6">
    <property type="entry name" value="L-THREONINE DEHYDRATASE CATABOLIC TDCB"/>
    <property type="match status" value="1"/>
</dbReference>
<keyword evidence="4" id="KW-0456">Lyase</keyword>
<dbReference type="GO" id="GO:0006565">
    <property type="term" value="P:L-serine catabolic process"/>
    <property type="evidence" value="ECO:0007669"/>
    <property type="project" value="TreeGrafter"/>
</dbReference>
<dbReference type="GO" id="GO:0009097">
    <property type="term" value="P:isoleucine biosynthetic process"/>
    <property type="evidence" value="ECO:0007669"/>
    <property type="project" value="TreeGrafter"/>
</dbReference>
<dbReference type="EMBL" id="LSGP01000001">
    <property type="protein sequence ID" value="KYZ77994.1"/>
    <property type="molecule type" value="Genomic_DNA"/>
</dbReference>
<dbReference type="Proteomes" id="UP000076268">
    <property type="component" value="Unassembled WGS sequence"/>
</dbReference>
<dbReference type="OrthoDB" id="9778118at2"/>
<comment type="similarity">
    <text evidence="2">Belongs to the threonine synthase family.</text>
</comment>
<dbReference type="STRING" id="1794912.AXX12_00155"/>
<dbReference type="InterPro" id="IPR001926">
    <property type="entry name" value="TrpB-like_PALP"/>
</dbReference>
<feature type="modified residue" description="N6-(pyridoxal phosphate)lysine" evidence="6">
    <location>
        <position position="106"/>
    </location>
</feature>
<evidence type="ECO:0000313" key="9">
    <source>
        <dbReference type="Proteomes" id="UP000076268"/>
    </source>
</evidence>
<sequence>MKNLPLVCTKCGKSFRMENLQYRCDLCNEPLEVELLTCGKISDGNLLTQTMLERYAEFLPFASLDRDISLGEGFTPLIQSESLAEKLGIGELYLKNEAQNPTWSFKDRGTVAGVQHARKLGYKRIGTVSTGNMASSVAAYARKAGMEAFIFVSKNIAAEKINPIAIYNPHLIRVDGDYGNLYYESLKIGQTNQIYFINSDATFRIEGSKTIAFEICEQLHFDMPDYVIIPTSAGGNLRGIEKGFREFHACGLIENVPKIICAQASGCSPICNAFHAKQEEVSRVLDPHTIAHGIENPFPPSGNQTLRLLKRTGGFAVAVPDDATIKAQAMLAEIGLFVQPESAVPIAAIQKLRSENYLTGKEKIVSIITGSGLKFTEALTHHTLTSVECKLEDISRYIRDNFDQ</sequence>
<dbReference type="Pfam" id="PF00291">
    <property type="entry name" value="PALP"/>
    <property type="match status" value="1"/>
</dbReference>
<dbReference type="RefSeq" id="WP_066236569.1">
    <property type="nucleotide sequence ID" value="NZ_LSGP01000001.1"/>
</dbReference>
<dbReference type="GO" id="GO:0009088">
    <property type="term" value="P:threonine biosynthetic process"/>
    <property type="evidence" value="ECO:0007669"/>
    <property type="project" value="UniProtKB-UniRule"/>
</dbReference>
<evidence type="ECO:0000259" key="7">
    <source>
        <dbReference type="Pfam" id="PF00291"/>
    </source>
</evidence>
<accession>A0A154BVD8</accession>
<gene>
    <name evidence="8" type="ORF">AXX12_00155</name>
</gene>
<dbReference type="GO" id="GO:0006567">
    <property type="term" value="P:L-threonine catabolic process"/>
    <property type="evidence" value="ECO:0007669"/>
    <property type="project" value="TreeGrafter"/>
</dbReference>
<organism evidence="8 9">
    <name type="scientific">Anaerosporomusa subterranea</name>
    <dbReference type="NCBI Taxonomy" id="1794912"/>
    <lineage>
        <taxon>Bacteria</taxon>
        <taxon>Bacillati</taxon>
        <taxon>Bacillota</taxon>
        <taxon>Negativicutes</taxon>
        <taxon>Acetonemataceae</taxon>
        <taxon>Anaerosporomusa</taxon>
    </lineage>
</organism>
<feature type="domain" description="Tryptophan synthase beta chain-like PALP" evidence="7">
    <location>
        <begin position="68"/>
        <end position="370"/>
    </location>
</feature>
<evidence type="ECO:0000313" key="8">
    <source>
        <dbReference type="EMBL" id="KYZ77994.1"/>
    </source>
</evidence>
<reference evidence="8 9" key="1">
    <citation type="submission" date="2016-02" db="EMBL/GenBank/DDBJ databases">
        <title>Anaerosporomusa subterraneum gen. nov., sp. nov., a spore-forming obligate anaerobe isolated from saprolite.</title>
        <authorList>
            <person name="Choi J.K."/>
            <person name="Shah M."/>
            <person name="Yee N."/>
        </authorList>
    </citation>
    <scope>NUCLEOTIDE SEQUENCE [LARGE SCALE GENOMIC DNA]</scope>
    <source>
        <strain evidence="8 9">RU4</strain>
    </source>
</reference>
<protein>
    <recommendedName>
        <fullName evidence="5">Threonine synthase</fullName>
        <ecNumber evidence="5">4.2.3.1</ecNumber>
    </recommendedName>
</protein>